<dbReference type="CDD" id="cd12118">
    <property type="entry name" value="ttLC_FACS_AEE21_like"/>
    <property type="match status" value="1"/>
</dbReference>
<evidence type="ECO:0000259" key="4">
    <source>
        <dbReference type="Pfam" id="PF13193"/>
    </source>
</evidence>
<dbReference type="Proteomes" id="UP000029121">
    <property type="component" value="Unassembled WGS sequence"/>
</dbReference>
<dbReference type="InterPro" id="IPR000873">
    <property type="entry name" value="AMP-dep_synth/lig_dom"/>
</dbReference>
<dbReference type="Gene3D" id="3.40.50.12780">
    <property type="entry name" value="N-terminal domain of ligase-like"/>
    <property type="match status" value="1"/>
</dbReference>
<protein>
    <recommendedName>
        <fullName evidence="7">AMP-dependent synthetase/ligase domain-containing protein</fullName>
    </recommendedName>
</protein>
<organism evidence="5 6">
    <name type="scientific">Capsella rubella</name>
    <dbReference type="NCBI Taxonomy" id="81985"/>
    <lineage>
        <taxon>Eukaryota</taxon>
        <taxon>Viridiplantae</taxon>
        <taxon>Streptophyta</taxon>
        <taxon>Embryophyta</taxon>
        <taxon>Tracheophyta</taxon>
        <taxon>Spermatophyta</taxon>
        <taxon>Magnoliopsida</taxon>
        <taxon>eudicotyledons</taxon>
        <taxon>Gunneridae</taxon>
        <taxon>Pentapetalae</taxon>
        <taxon>rosids</taxon>
        <taxon>malvids</taxon>
        <taxon>Brassicales</taxon>
        <taxon>Brassicaceae</taxon>
        <taxon>Camelineae</taxon>
        <taxon>Capsella</taxon>
    </lineage>
</organism>
<dbReference type="eggNOG" id="KOG1176">
    <property type="taxonomic scope" value="Eukaryota"/>
</dbReference>
<dbReference type="FunFam" id="3.40.50.12780:FF:000003">
    <property type="entry name" value="Long-chain-fatty-acid--CoA ligase FadD"/>
    <property type="match status" value="1"/>
</dbReference>
<keyword evidence="2" id="KW-0436">Ligase</keyword>
<feature type="domain" description="AMP-binding enzyme C-terminal" evidence="4">
    <location>
        <begin position="429"/>
        <end position="505"/>
    </location>
</feature>
<feature type="domain" description="AMP-dependent synthetase/ligase" evidence="3">
    <location>
        <begin position="21"/>
        <end position="379"/>
    </location>
</feature>
<dbReference type="PANTHER" id="PTHR43859">
    <property type="entry name" value="ACYL-ACTIVATING ENZYME"/>
    <property type="match status" value="1"/>
</dbReference>
<dbReference type="Pfam" id="PF13193">
    <property type="entry name" value="AMP-binding_C"/>
    <property type="match status" value="1"/>
</dbReference>
<dbReference type="PANTHER" id="PTHR43859:SF25">
    <property type="entry name" value="BENZOATE--COA LIGASE, PEROXISOMAL-RELATED"/>
    <property type="match status" value="1"/>
</dbReference>
<proteinExistence type="inferred from homology"/>
<dbReference type="Gene3D" id="3.30.300.30">
    <property type="match status" value="1"/>
</dbReference>
<name>R0IA95_9BRAS</name>
<evidence type="ECO:0000313" key="5">
    <source>
        <dbReference type="EMBL" id="EOA35005.1"/>
    </source>
</evidence>
<dbReference type="InterPro" id="IPR025110">
    <property type="entry name" value="AMP-bd_C"/>
</dbReference>
<evidence type="ECO:0000259" key="3">
    <source>
        <dbReference type="Pfam" id="PF00501"/>
    </source>
</evidence>
<dbReference type="GO" id="GO:0016874">
    <property type="term" value="F:ligase activity"/>
    <property type="evidence" value="ECO:0007669"/>
    <property type="project" value="UniProtKB-KW"/>
</dbReference>
<sequence length="547" mass="61377">MDNLVLCEANNVPLTPITFLKRASECYPNRTSIINGQTRFTWPQTYDRCCRLAASLISLNIAKNDVVSVVAPNIPAMYEMHFAVPMAGAVLNPINTRLDATSIAAIIRHAKPKILFIDRTYEPLAREILHLLSNYEGLIQKGEPTPSLVARMFHIKDEKDPISLNYTSGTTADPKGAVITHRGAYLSTLSSIIAWEMGAYPVYLWTLPMFHSNGWMCTWGIAARGGTNVCMRHVTGPEIYKNIEMHRVTHMCCVPTVFNILLRENPLDLSQRSWLVHVLIGGSPPPAALLKKVQRLGFQVMHAYGLTEAGPVLFCEWQDEWNRLPENQQMELKARQGLGTLGLAEVDVKNKETQESVPRDGKTMGEIVIKGSSIMKGYLNNPKATLEVFKHGWLNTGDVGVIHPDGHIEIKDRSKDIIISGGENISSVEVENVLYKHPKVLEAAVVAMPHRSWGETPCAFVVLQRGETDTKETDLIVYCRNNLPHFTCPRKVVFLEKLPKNRNGKILKLKLRDIAKGLVAEDEVNVRSKFVQRHEDKSRVDHFISRL</sequence>
<dbReference type="Pfam" id="PF00501">
    <property type="entry name" value="AMP-binding"/>
    <property type="match status" value="1"/>
</dbReference>
<dbReference type="AlphaFoldDB" id="R0IA95"/>
<keyword evidence="6" id="KW-1185">Reference proteome</keyword>
<dbReference type="EMBL" id="KB870806">
    <property type="protein sequence ID" value="EOA35005.1"/>
    <property type="molecule type" value="Genomic_DNA"/>
</dbReference>
<dbReference type="InterPro" id="IPR045851">
    <property type="entry name" value="AMP-bd_C_sf"/>
</dbReference>
<dbReference type="FunFam" id="3.30.300.30:FF:000008">
    <property type="entry name" value="2,3-dihydroxybenzoate-AMP ligase"/>
    <property type="match status" value="1"/>
</dbReference>
<dbReference type="SUPFAM" id="SSF56801">
    <property type="entry name" value="Acetyl-CoA synthetase-like"/>
    <property type="match status" value="1"/>
</dbReference>
<accession>R0IA95</accession>
<evidence type="ECO:0000256" key="1">
    <source>
        <dbReference type="ARBA" id="ARBA00006432"/>
    </source>
</evidence>
<gene>
    <name evidence="5" type="ORF">CARUB_v10020098mg</name>
</gene>
<evidence type="ECO:0000313" key="6">
    <source>
        <dbReference type="Proteomes" id="UP000029121"/>
    </source>
</evidence>
<dbReference type="InterPro" id="IPR042099">
    <property type="entry name" value="ANL_N_sf"/>
</dbReference>
<evidence type="ECO:0008006" key="7">
    <source>
        <dbReference type="Google" id="ProtNLM"/>
    </source>
</evidence>
<dbReference type="STRING" id="81985.R0IA95"/>
<comment type="similarity">
    <text evidence="1">Belongs to the ATP-dependent AMP-binding enzyme family.</text>
</comment>
<evidence type="ECO:0000256" key="2">
    <source>
        <dbReference type="ARBA" id="ARBA00022598"/>
    </source>
</evidence>
<reference evidence="6" key="1">
    <citation type="journal article" date="2013" name="Nat. Genet.">
        <title>The Capsella rubella genome and the genomic consequences of rapid mating system evolution.</title>
        <authorList>
            <person name="Slotte T."/>
            <person name="Hazzouri K.M."/>
            <person name="Agren J.A."/>
            <person name="Koenig D."/>
            <person name="Maumus F."/>
            <person name="Guo Y.L."/>
            <person name="Steige K."/>
            <person name="Platts A.E."/>
            <person name="Escobar J.S."/>
            <person name="Newman L.K."/>
            <person name="Wang W."/>
            <person name="Mandakova T."/>
            <person name="Vello E."/>
            <person name="Smith L.M."/>
            <person name="Henz S.R."/>
            <person name="Steffen J."/>
            <person name="Takuno S."/>
            <person name="Brandvain Y."/>
            <person name="Coop G."/>
            <person name="Andolfatto P."/>
            <person name="Hu T.T."/>
            <person name="Blanchette M."/>
            <person name="Clark R.M."/>
            <person name="Quesneville H."/>
            <person name="Nordborg M."/>
            <person name="Gaut B.S."/>
            <person name="Lysak M.A."/>
            <person name="Jenkins J."/>
            <person name="Grimwood J."/>
            <person name="Chapman J."/>
            <person name="Prochnik S."/>
            <person name="Shu S."/>
            <person name="Rokhsar D."/>
            <person name="Schmutz J."/>
            <person name="Weigel D."/>
            <person name="Wright S.I."/>
        </authorList>
    </citation>
    <scope>NUCLEOTIDE SEQUENCE [LARGE SCALE GENOMIC DNA]</scope>
    <source>
        <strain evidence="6">cv. Monte Gargano</strain>
    </source>
</reference>